<dbReference type="UniPathway" id="UPA00060"/>
<dbReference type="PANTHER" id="PTHR31528">
    <property type="entry name" value="4-AMINO-5-HYDROXYMETHYL-2-METHYLPYRIMIDINE PHOSPHATE SYNTHASE THI11-RELATED"/>
    <property type="match status" value="1"/>
</dbReference>
<comment type="function">
    <text evidence="1 11">Responsible for the formation of the pyrimidine heterocycle in the thiamine biosynthesis pathway. Catalyzes the formation of hydroxymethylpyrimidine phosphate (HMP-P) from histidine and pyridoxal phosphate (PLP). The protein uses PLP and the active site histidine to form HMP-P, generating an inactive enzyme. The enzyme can only undergo a single turnover, which suggests it is a suicide enzyme.</text>
</comment>
<dbReference type="EMBL" id="CP042198">
    <property type="protein sequence ID" value="QDS75822.1"/>
    <property type="molecule type" value="Genomic_DNA"/>
</dbReference>
<dbReference type="Gene3D" id="3.40.190.10">
    <property type="entry name" value="Periplasmic binding protein-like II"/>
    <property type="match status" value="2"/>
</dbReference>
<keyword evidence="8 11" id="KW-0784">Thiamine biosynthesis</keyword>
<evidence type="ECO:0000256" key="8">
    <source>
        <dbReference type="ARBA" id="ARBA00022977"/>
    </source>
</evidence>
<evidence type="ECO:0000256" key="5">
    <source>
        <dbReference type="ARBA" id="ARBA00022679"/>
    </source>
</evidence>
<sequence length="304" mass="33793">MSPTKIRVALDWTPNTIHSGLFLALAHQFYENADLAVELFPPDDDYRIAPAKRLAAGEVDLIVCPSETIIAYNETDARNPVPLQAVYAILQRDASAIVTCSDRFENLKDLDSGTYGSYNARYEDSIVRDMVSSAGGRGEAMKITSDVGKLSLFDAVKKGDLDATWVFMPWEGVEAEMEGAKLHVFRTGDFGIPYGYSPVIAKRHDGGVEDGAIKRFVEATRKGYKLAQDDPMAAVDALRDQTSPTRSNEFLLKSQKAINEFYGDEAETLGKMDGSKWWQWLDWLSVKGLLQEKHLQAGRLFTNP</sequence>
<gene>
    <name evidence="13" type="ORF">FKW77_000642</name>
</gene>
<keyword evidence="7 11" id="KW-0663">Pyridoxal phosphate</keyword>
<dbReference type="Pfam" id="PF09084">
    <property type="entry name" value="NMT1"/>
    <property type="match status" value="1"/>
</dbReference>
<evidence type="ECO:0000256" key="7">
    <source>
        <dbReference type="ARBA" id="ARBA00022898"/>
    </source>
</evidence>
<dbReference type="GO" id="GO:0009228">
    <property type="term" value="P:thiamine biosynthetic process"/>
    <property type="evidence" value="ECO:0007669"/>
    <property type="project" value="UniProtKB-UniRule"/>
</dbReference>
<dbReference type="PANTHER" id="PTHR31528:SF1">
    <property type="entry name" value="4-AMINO-5-HYDROXYMETHYL-2-METHYLPYRIMIDINE PHOSPHATE SYNTHASE THI11-RELATED"/>
    <property type="match status" value="1"/>
</dbReference>
<dbReference type="OrthoDB" id="434407at2759"/>
<name>A0A517LJK2_9PEZI</name>
<comment type="cofactor">
    <cofactor evidence="11">
        <name>Fe cation</name>
        <dbReference type="ChEBI" id="CHEBI:24875"/>
    </cofactor>
</comment>
<feature type="domain" description="SsuA/THI5-like" evidence="12">
    <location>
        <begin position="15"/>
        <end position="234"/>
    </location>
</feature>
<comment type="pathway">
    <text evidence="2 11">Cofactor biosynthesis; thiamine diphosphate biosynthesis.</text>
</comment>
<evidence type="ECO:0000313" key="13">
    <source>
        <dbReference type="EMBL" id="QDS75822.1"/>
    </source>
</evidence>
<keyword evidence="14" id="KW-1185">Reference proteome</keyword>
<dbReference type="GO" id="GO:0046872">
    <property type="term" value="F:metal ion binding"/>
    <property type="evidence" value="ECO:0007669"/>
    <property type="project" value="UniProtKB-KW"/>
</dbReference>
<dbReference type="Proteomes" id="UP000316270">
    <property type="component" value="Chromosome 14"/>
</dbReference>
<accession>A0A517LJK2</accession>
<evidence type="ECO:0000256" key="6">
    <source>
        <dbReference type="ARBA" id="ARBA00022723"/>
    </source>
</evidence>
<keyword evidence="5" id="KW-0808">Transferase</keyword>
<evidence type="ECO:0000256" key="3">
    <source>
        <dbReference type="ARBA" id="ARBA00009406"/>
    </source>
</evidence>
<evidence type="ECO:0000256" key="9">
    <source>
        <dbReference type="ARBA" id="ARBA00023004"/>
    </source>
</evidence>
<evidence type="ECO:0000259" key="12">
    <source>
        <dbReference type="Pfam" id="PF09084"/>
    </source>
</evidence>
<dbReference type="InterPro" id="IPR015168">
    <property type="entry name" value="SsuA/THI5"/>
</dbReference>
<keyword evidence="6" id="KW-0479">Metal-binding</keyword>
<comment type="similarity">
    <text evidence="3 11">Belongs to the NMT1/THI5 family.</text>
</comment>
<protein>
    <recommendedName>
        <fullName evidence="11">4-amino-5-hydroxymethyl-2-methylpyrimidine phosphate synthase</fullName>
        <shortName evidence="11">HMP-P synthase</shortName>
        <shortName evidence="11">Hydroxymethylpyrimidine phosphate synthase</shortName>
    </recommendedName>
</protein>
<dbReference type="InterPro" id="IPR027939">
    <property type="entry name" value="NMT1/THI5"/>
</dbReference>
<comment type="subunit">
    <text evidence="4 11">Homodimer.</text>
</comment>
<evidence type="ECO:0000256" key="2">
    <source>
        <dbReference type="ARBA" id="ARBA00004948"/>
    </source>
</evidence>
<evidence type="ECO:0000256" key="11">
    <source>
        <dbReference type="RuleBase" id="RU367015"/>
    </source>
</evidence>
<proteinExistence type="inferred from homology"/>
<evidence type="ECO:0000256" key="4">
    <source>
        <dbReference type="ARBA" id="ARBA00011738"/>
    </source>
</evidence>
<evidence type="ECO:0000256" key="1">
    <source>
        <dbReference type="ARBA" id="ARBA00003469"/>
    </source>
</evidence>
<keyword evidence="9 11" id="KW-0408">Iron</keyword>
<reference evidence="13 14" key="1">
    <citation type="submission" date="2019-07" db="EMBL/GenBank/DDBJ databases">
        <title>Finished genome of Venturia effusa.</title>
        <authorList>
            <person name="Young C.A."/>
            <person name="Cox M.P."/>
            <person name="Ganley A.R.D."/>
            <person name="David W.J."/>
        </authorList>
    </citation>
    <scope>NUCLEOTIDE SEQUENCE [LARGE SCALE GENOMIC DNA]</scope>
    <source>
        <strain evidence="14">albino</strain>
    </source>
</reference>
<dbReference type="GO" id="GO:0016740">
    <property type="term" value="F:transferase activity"/>
    <property type="evidence" value="ECO:0007669"/>
    <property type="project" value="UniProtKB-KW"/>
</dbReference>
<dbReference type="AlphaFoldDB" id="A0A517LJK2"/>
<evidence type="ECO:0000256" key="10">
    <source>
        <dbReference type="ARBA" id="ARBA00048179"/>
    </source>
</evidence>
<organism evidence="13 14">
    <name type="scientific">Venturia effusa</name>
    <dbReference type="NCBI Taxonomy" id="50376"/>
    <lineage>
        <taxon>Eukaryota</taxon>
        <taxon>Fungi</taxon>
        <taxon>Dikarya</taxon>
        <taxon>Ascomycota</taxon>
        <taxon>Pezizomycotina</taxon>
        <taxon>Dothideomycetes</taxon>
        <taxon>Pleosporomycetidae</taxon>
        <taxon>Venturiales</taxon>
        <taxon>Venturiaceae</taxon>
        <taxon>Venturia</taxon>
    </lineage>
</organism>
<comment type="catalytic activity">
    <reaction evidence="10">
        <text>N(6)-(pyridoxal phosphate)-L-lysyl-[4-amino-5-hydroxymethyl-2-methylpyrimidine phosphate synthase] + L-histidyl-[4-amino-5-hydroxymethyl-2-methylpyrimidine phosphate synthase] + 2 Fe(3+) + 4 H2O = L-lysyl-[4-amino-5-hydroxymethyl-2-methylpyrimidine phosphate synthase] + (2S)-2-amino-5-hydroxy-4-oxopentanoyl-[4-amino-5-hydroxymethyl-2-methylpyrimidine phosphate synthase] + 4-amino-2-methyl-5-(phosphooxymethyl)pyrimidine + 3-oxopropanoate + 2 Fe(2+) + 2 H(+)</text>
        <dbReference type="Rhea" id="RHEA:65756"/>
        <dbReference type="Rhea" id="RHEA-COMP:16892"/>
        <dbReference type="Rhea" id="RHEA-COMP:16893"/>
        <dbReference type="Rhea" id="RHEA-COMP:16894"/>
        <dbReference type="Rhea" id="RHEA-COMP:16895"/>
        <dbReference type="ChEBI" id="CHEBI:15377"/>
        <dbReference type="ChEBI" id="CHEBI:15378"/>
        <dbReference type="ChEBI" id="CHEBI:29033"/>
        <dbReference type="ChEBI" id="CHEBI:29034"/>
        <dbReference type="ChEBI" id="CHEBI:29969"/>
        <dbReference type="ChEBI" id="CHEBI:29979"/>
        <dbReference type="ChEBI" id="CHEBI:33190"/>
        <dbReference type="ChEBI" id="CHEBI:58354"/>
        <dbReference type="ChEBI" id="CHEBI:143915"/>
        <dbReference type="ChEBI" id="CHEBI:157692"/>
    </reaction>
    <physiologicalReaction direction="left-to-right" evidence="10">
        <dbReference type="Rhea" id="RHEA:65757"/>
    </physiologicalReaction>
</comment>
<evidence type="ECO:0000313" key="14">
    <source>
        <dbReference type="Proteomes" id="UP000316270"/>
    </source>
</evidence>
<dbReference type="GO" id="GO:0009229">
    <property type="term" value="P:thiamine diphosphate biosynthetic process"/>
    <property type="evidence" value="ECO:0007669"/>
    <property type="project" value="UniProtKB-UniRule"/>
</dbReference>
<dbReference type="SUPFAM" id="SSF53850">
    <property type="entry name" value="Periplasmic binding protein-like II"/>
    <property type="match status" value="1"/>
</dbReference>